<proteinExistence type="inferred from homology"/>
<evidence type="ECO:0000313" key="7">
    <source>
        <dbReference type="RefSeq" id="XP_065644864.1"/>
    </source>
</evidence>
<comment type="subcellular location">
    <subcellularLocation>
        <location evidence="1">Secreted</location>
    </subcellularLocation>
</comment>
<dbReference type="SUPFAM" id="SSF81296">
    <property type="entry name" value="E set domains"/>
    <property type="match status" value="1"/>
</dbReference>
<gene>
    <name evidence="7" type="primary">LOC100207902</name>
</gene>
<dbReference type="Gene3D" id="2.60.40.770">
    <property type="match status" value="1"/>
</dbReference>
<name>A0ABM4B7M9_HYDVU</name>
<feature type="signal peptide" evidence="4">
    <location>
        <begin position="1"/>
        <end position="20"/>
    </location>
</feature>
<evidence type="ECO:0000259" key="5">
    <source>
        <dbReference type="SMART" id="SM00737"/>
    </source>
</evidence>
<feature type="chain" id="PRO_5045823877" evidence="4">
    <location>
        <begin position="21"/>
        <end position="150"/>
    </location>
</feature>
<dbReference type="GeneID" id="100207902"/>
<dbReference type="RefSeq" id="XP_065644864.1">
    <property type="nucleotide sequence ID" value="XM_065788792.1"/>
</dbReference>
<evidence type="ECO:0000256" key="2">
    <source>
        <dbReference type="ARBA" id="ARBA00006370"/>
    </source>
</evidence>
<evidence type="ECO:0000256" key="3">
    <source>
        <dbReference type="ARBA" id="ARBA00022525"/>
    </source>
</evidence>
<feature type="domain" description="MD-2-related lipid-recognition" evidence="5">
    <location>
        <begin position="26"/>
        <end position="147"/>
    </location>
</feature>
<evidence type="ECO:0000313" key="6">
    <source>
        <dbReference type="Proteomes" id="UP001652625"/>
    </source>
</evidence>
<sequence length="150" mass="17090">MMTMKTLLAVLFCFFAAVECKSKIKHQNCGHLDSNTIVSITPCDKEPCTLVRGSNATLEIRFKAKYFSEQLKTKVYGKLLFWVPYYSFGKEDSCLDNGITCPVLEDQEYSYSQSLHISKLNPKISIPVKWQIQNEAEKDLVCVIIPLVLK</sequence>
<dbReference type="InterPro" id="IPR003172">
    <property type="entry name" value="ML_dom"/>
</dbReference>
<evidence type="ECO:0000256" key="4">
    <source>
        <dbReference type="SAM" id="SignalP"/>
    </source>
</evidence>
<dbReference type="PANTHER" id="PTHR11306:SF68">
    <property type="entry name" value="NPC INTRACELLULAR CHOLESTEROL TRANSPORTER 2"/>
    <property type="match status" value="1"/>
</dbReference>
<dbReference type="Pfam" id="PF02221">
    <property type="entry name" value="E1_DerP2_DerF2"/>
    <property type="match status" value="1"/>
</dbReference>
<reference evidence="6" key="1">
    <citation type="submission" date="2025-05" db="UniProtKB">
        <authorList>
            <consortium name="RefSeq"/>
        </authorList>
    </citation>
    <scope>NUCLEOTIDE SEQUENCE [LARGE SCALE GENOMIC DNA]</scope>
</reference>
<comment type="similarity">
    <text evidence="2">Belongs to the NPC2 family.</text>
</comment>
<dbReference type="Proteomes" id="UP001652625">
    <property type="component" value="Chromosome 01"/>
</dbReference>
<dbReference type="InterPro" id="IPR039670">
    <property type="entry name" value="NPC2-like"/>
</dbReference>
<dbReference type="SMART" id="SM00737">
    <property type="entry name" value="ML"/>
    <property type="match status" value="1"/>
</dbReference>
<evidence type="ECO:0000256" key="1">
    <source>
        <dbReference type="ARBA" id="ARBA00004613"/>
    </source>
</evidence>
<keyword evidence="3" id="KW-0964">Secreted</keyword>
<organism evidence="6 7">
    <name type="scientific">Hydra vulgaris</name>
    <name type="common">Hydra</name>
    <name type="synonym">Hydra attenuata</name>
    <dbReference type="NCBI Taxonomy" id="6087"/>
    <lineage>
        <taxon>Eukaryota</taxon>
        <taxon>Metazoa</taxon>
        <taxon>Cnidaria</taxon>
        <taxon>Hydrozoa</taxon>
        <taxon>Hydroidolina</taxon>
        <taxon>Anthoathecata</taxon>
        <taxon>Aplanulata</taxon>
        <taxon>Hydridae</taxon>
        <taxon>Hydra</taxon>
    </lineage>
</organism>
<protein>
    <submittedName>
        <fullName evidence="7">NPC intracellular cholesterol transporter 2 isoform X2</fullName>
    </submittedName>
</protein>
<reference evidence="7" key="2">
    <citation type="submission" date="2025-08" db="UniProtKB">
        <authorList>
            <consortium name="RefSeq"/>
        </authorList>
    </citation>
    <scope>IDENTIFICATION</scope>
</reference>
<keyword evidence="4" id="KW-0732">Signal</keyword>
<dbReference type="InterPro" id="IPR014756">
    <property type="entry name" value="Ig_E-set"/>
</dbReference>
<dbReference type="PANTHER" id="PTHR11306">
    <property type="entry name" value="NIEMANN PICK TYPE C2 PROTEIN NPC2-RELATED"/>
    <property type="match status" value="1"/>
</dbReference>
<accession>A0ABM4B7M9</accession>
<keyword evidence="6" id="KW-1185">Reference proteome</keyword>